<evidence type="ECO:0000313" key="2">
    <source>
        <dbReference type="Proteomes" id="UP000005239"/>
    </source>
</evidence>
<accession>A0A8R1UIZ9</accession>
<gene>
    <name evidence="1" type="primary">WBGene00205069</name>
</gene>
<sequence>MPTWLASKKPGLDQHNRFQFAKQQPGAPYAPATVTSTTASCSAPTPGMNLLAVRLFDCKYWLGYHGP</sequence>
<reference evidence="1" key="2">
    <citation type="submission" date="2022-06" db="UniProtKB">
        <authorList>
            <consortium name="EnsemblMetazoa"/>
        </authorList>
    </citation>
    <scope>IDENTIFICATION</scope>
    <source>
        <strain evidence="1">PS312</strain>
    </source>
</reference>
<dbReference type="AlphaFoldDB" id="A0A2A6CKQ5"/>
<dbReference type="EnsemblMetazoa" id="PPA32208.1">
    <property type="protein sequence ID" value="PPA32208.1"/>
    <property type="gene ID" value="WBGene00205069"/>
</dbReference>
<accession>A0A2A6CKQ5</accession>
<evidence type="ECO:0000313" key="1">
    <source>
        <dbReference type="EnsemblMetazoa" id="PPA32208.1"/>
    </source>
</evidence>
<dbReference type="Proteomes" id="UP000005239">
    <property type="component" value="Unassembled WGS sequence"/>
</dbReference>
<organism evidence="1 2">
    <name type="scientific">Pristionchus pacificus</name>
    <name type="common">Parasitic nematode worm</name>
    <dbReference type="NCBI Taxonomy" id="54126"/>
    <lineage>
        <taxon>Eukaryota</taxon>
        <taxon>Metazoa</taxon>
        <taxon>Ecdysozoa</taxon>
        <taxon>Nematoda</taxon>
        <taxon>Chromadorea</taxon>
        <taxon>Rhabditida</taxon>
        <taxon>Rhabditina</taxon>
        <taxon>Diplogasteromorpha</taxon>
        <taxon>Diplogasteroidea</taxon>
        <taxon>Neodiplogasteridae</taxon>
        <taxon>Pristionchus</taxon>
    </lineage>
</organism>
<proteinExistence type="predicted"/>
<protein>
    <submittedName>
        <fullName evidence="1">Uncharacterized protein</fullName>
    </submittedName>
</protein>
<keyword evidence="2" id="KW-1185">Reference proteome</keyword>
<reference evidence="2" key="1">
    <citation type="journal article" date="2008" name="Nat. Genet.">
        <title>The Pristionchus pacificus genome provides a unique perspective on nematode lifestyle and parasitism.</title>
        <authorList>
            <person name="Dieterich C."/>
            <person name="Clifton S.W."/>
            <person name="Schuster L.N."/>
            <person name="Chinwalla A."/>
            <person name="Delehaunty K."/>
            <person name="Dinkelacker I."/>
            <person name="Fulton L."/>
            <person name="Fulton R."/>
            <person name="Godfrey J."/>
            <person name="Minx P."/>
            <person name="Mitreva M."/>
            <person name="Roeseler W."/>
            <person name="Tian H."/>
            <person name="Witte H."/>
            <person name="Yang S.P."/>
            <person name="Wilson R.K."/>
            <person name="Sommer R.J."/>
        </authorList>
    </citation>
    <scope>NUCLEOTIDE SEQUENCE [LARGE SCALE GENOMIC DNA]</scope>
    <source>
        <strain evidence="2">PS312</strain>
    </source>
</reference>
<name>A0A2A6CKQ5_PRIPA</name>